<proteinExistence type="predicted"/>
<reference evidence="2 3" key="1">
    <citation type="journal article" date="2022" name="Nat. Genet.">
        <title>Improved pea reference genome and pan-genome highlight genomic features and evolutionary characteristics.</title>
        <authorList>
            <person name="Yang T."/>
            <person name="Liu R."/>
            <person name="Luo Y."/>
            <person name="Hu S."/>
            <person name="Wang D."/>
            <person name="Wang C."/>
            <person name="Pandey M.K."/>
            <person name="Ge S."/>
            <person name="Xu Q."/>
            <person name="Li N."/>
            <person name="Li G."/>
            <person name="Huang Y."/>
            <person name="Saxena R.K."/>
            <person name="Ji Y."/>
            <person name="Li M."/>
            <person name="Yan X."/>
            <person name="He Y."/>
            <person name="Liu Y."/>
            <person name="Wang X."/>
            <person name="Xiang C."/>
            <person name="Varshney R.K."/>
            <person name="Ding H."/>
            <person name="Gao S."/>
            <person name="Zong X."/>
        </authorList>
    </citation>
    <scope>NUCLEOTIDE SEQUENCE [LARGE SCALE GENOMIC DNA]</scope>
    <source>
        <strain evidence="2 3">cv. Zhongwan 6</strain>
    </source>
</reference>
<name>A0A9D4X0X5_PEA</name>
<gene>
    <name evidence="2" type="ORF">KIW84_056314</name>
</gene>
<organism evidence="2 3">
    <name type="scientific">Pisum sativum</name>
    <name type="common">Garden pea</name>
    <name type="synonym">Lathyrus oleraceus</name>
    <dbReference type="NCBI Taxonomy" id="3888"/>
    <lineage>
        <taxon>Eukaryota</taxon>
        <taxon>Viridiplantae</taxon>
        <taxon>Streptophyta</taxon>
        <taxon>Embryophyta</taxon>
        <taxon>Tracheophyta</taxon>
        <taxon>Spermatophyta</taxon>
        <taxon>Magnoliopsida</taxon>
        <taxon>eudicotyledons</taxon>
        <taxon>Gunneridae</taxon>
        <taxon>Pentapetalae</taxon>
        <taxon>rosids</taxon>
        <taxon>fabids</taxon>
        <taxon>Fabales</taxon>
        <taxon>Fabaceae</taxon>
        <taxon>Papilionoideae</taxon>
        <taxon>50 kb inversion clade</taxon>
        <taxon>NPAAA clade</taxon>
        <taxon>Hologalegina</taxon>
        <taxon>IRL clade</taxon>
        <taxon>Fabeae</taxon>
        <taxon>Lathyrus</taxon>
    </lineage>
</organism>
<dbReference type="Gramene" id="Psat05G0631400-T1">
    <property type="protein sequence ID" value="KAI5411120.1"/>
    <property type="gene ID" value="KIW84_056314"/>
</dbReference>
<sequence length="159" mass="18327">MYLLWMKERHRGTHANIEEYVSLDVTSNYFFLIKCHVYLFLHVQTRRNTRFRVHSYTQLKPSPEIIPYLKRAGFSNVAKIGCLNIDSRLVVALLERWRPKTHIFHLPTGECTITLEDVSMLLGLRVNGKAVNGTTQLGNNVYLDNLGIDPPTDKKMGIL</sequence>
<evidence type="ECO:0000259" key="1">
    <source>
        <dbReference type="Pfam" id="PF10536"/>
    </source>
</evidence>
<dbReference type="AlphaFoldDB" id="A0A9D4X0X5"/>
<dbReference type="InterPro" id="IPR044824">
    <property type="entry name" value="MAIN-like"/>
</dbReference>
<comment type="caution">
    <text evidence="2">The sequence shown here is derived from an EMBL/GenBank/DDBJ whole genome shotgun (WGS) entry which is preliminary data.</text>
</comment>
<dbReference type="EMBL" id="JAMSHJ010000005">
    <property type="protein sequence ID" value="KAI5411120.1"/>
    <property type="molecule type" value="Genomic_DNA"/>
</dbReference>
<dbReference type="Pfam" id="PF10536">
    <property type="entry name" value="PMD"/>
    <property type="match status" value="1"/>
</dbReference>
<dbReference type="GO" id="GO:0010073">
    <property type="term" value="P:meristem maintenance"/>
    <property type="evidence" value="ECO:0007669"/>
    <property type="project" value="InterPro"/>
</dbReference>
<keyword evidence="3" id="KW-1185">Reference proteome</keyword>
<evidence type="ECO:0000313" key="3">
    <source>
        <dbReference type="Proteomes" id="UP001058974"/>
    </source>
</evidence>
<dbReference type="PANTHER" id="PTHR46033:SF8">
    <property type="entry name" value="PROTEIN MAINTENANCE OF MERISTEMS-LIKE"/>
    <property type="match status" value="1"/>
</dbReference>
<feature type="domain" description="Aminotransferase-like plant mobile" evidence="1">
    <location>
        <begin position="73"/>
        <end position="136"/>
    </location>
</feature>
<dbReference type="Proteomes" id="UP001058974">
    <property type="component" value="Chromosome 5"/>
</dbReference>
<protein>
    <recommendedName>
        <fullName evidence="1">Aminotransferase-like plant mobile domain-containing protein</fullName>
    </recommendedName>
</protein>
<accession>A0A9D4X0X5</accession>
<evidence type="ECO:0000313" key="2">
    <source>
        <dbReference type="EMBL" id="KAI5411120.1"/>
    </source>
</evidence>
<dbReference type="InterPro" id="IPR019557">
    <property type="entry name" value="AminoTfrase-like_pln_mobile"/>
</dbReference>
<dbReference type="PANTHER" id="PTHR46033">
    <property type="entry name" value="PROTEIN MAIN-LIKE 2"/>
    <property type="match status" value="1"/>
</dbReference>